<dbReference type="KEGG" id="bfo:118424893"/>
<dbReference type="InterPro" id="IPR036772">
    <property type="entry name" value="SRCR-like_dom_sf"/>
</dbReference>
<dbReference type="GO" id="GO:0006508">
    <property type="term" value="P:proteolysis"/>
    <property type="evidence" value="ECO:0007669"/>
    <property type="project" value="UniProtKB-KW"/>
</dbReference>
<evidence type="ECO:0000259" key="11">
    <source>
        <dbReference type="PROSITE" id="PS50060"/>
    </source>
</evidence>
<dbReference type="AlphaFoldDB" id="A0A9J7LUZ0"/>
<keyword evidence="13" id="KW-1185">Reference proteome</keyword>
<dbReference type="Pfam" id="PF00057">
    <property type="entry name" value="Ldl_recept_a"/>
    <property type="match status" value="1"/>
</dbReference>
<evidence type="ECO:0000313" key="13">
    <source>
        <dbReference type="Proteomes" id="UP000001554"/>
    </source>
</evidence>
<dbReference type="FunFam" id="3.10.250.10:FF:000032">
    <property type="entry name" value="Si:dkey-14d8.20"/>
    <property type="match status" value="1"/>
</dbReference>
<comment type="caution">
    <text evidence="7">Lacks conserved residue(s) required for the propagation of feature annotation.</text>
</comment>
<evidence type="ECO:0000256" key="8">
    <source>
        <dbReference type="SAM" id="MobiDB-lite"/>
    </source>
</evidence>
<dbReference type="PRINTS" id="PR00258">
    <property type="entry name" value="SPERACTRCPTR"/>
</dbReference>
<dbReference type="Pfam" id="PF00530">
    <property type="entry name" value="SRCR"/>
    <property type="match status" value="1"/>
</dbReference>
<dbReference type="PROSITE" id="PS50068">
    <property type="entry name" value="LDLRA_2"/>
    <property type="match status" value="1"/>
</dbReference>
<keyword evidence="4" id="KW-0720">Serine protease</keyword>
<organism evidence="13 14">
    <name type="scientific">Branchiostoma floridae</name>
    <name type="common">Florida lancelet</name>
    <name type="synonym">Amphioxus</name>
    <dbReference type="NCBI Taxonomy" id="7739"/>
    <lineage>
        <taxon>Eukaryota</taxon>
        <taxon>Metazoa</taxon>
        <taxon>Chordata</taxon>
        <taxon>Cephalochordata</taxon>
        <taxon>Leptocardii</taxon>
        <taxon>Amphioxiformes</taxon>
        <taxon>Branchiostomatidae</taxon>
        <taxon>Branchiostoma</taxon>
    </lineage>
</organism>
<dbReference type="SMART" id="SM00192">
    <property type="entry name" value="LDLa"/>
    <property type="match status" value="1"/>
</dbReference>
<dbReference type="Pfam" id="PF00629">
    <property type="entry name" value="MAM"/>
    <property type="match status" value="2"/>
</dbReference>
<keyword evidence="3" id="KW-0378">Hydrolase</keyword>
<reference evidence="14" key="2">
    <citation type="submission" date="2025-08" db="UniProtKB">
        <authorList>
            <consortium name="RefSeq"/>
        </authorList>
    </citation>
    <scope>IDENTIFICATION</scope>
    <source>
        <strain evidence="14">S238N-H82</strain>
        <tissue evidence="14">Testes</tissue>
    </source>
</reference>
<dbReference type="Gene3D" id="2.60.120.200">
    <property type="match status" value="2"/>
</dbReference>
<keyword evidence="2 10" id="KW-0732">Signal</keyword>
<evidence type="ECO:0000256" key="3">
    <source>
        <dbReference type="ARBA" id="ARBA00022801"/>
    </source>
</evidence>
<dbReference type="Pfam" id="PF23283">
    <property type="entry name" value="D8C_UMOD"/>
    <property type="match status" value="1"/>
</dbReference>
<dbReference type="Proteomes" id="UP000001554">
    <property type="component" value="Chromosome 10"/>
</dbReference>
<dbReference type="GO" id="GO:0016020">
    <property type="term" value="C:membrane"/>
    <property type="evidence" value="ECO:0007669"/>
    <property type="project" value="InterPro"/>
</dbReference>
<keyword evidence="9" id="KW-1133">Transmembrane helix</keyword>
<dbReference type="PANTHER" id="PTHR23282:SF146">
    <property type="entry name" value="RT07201P-RELATED"/>
    <property type="match status" value="1"/>
</dbReference>
<evidence type="ECO:0000256" key="5">
    <source>
        <dbReference type="ARBA" id="ARBA00023157"/>
    </source>
</evidence>
<feature type="signal peptide" evidence="10">
    <location>
        <begin position="1"/>
        <end position="20"/>
    </location>
</feature>
<feature type="domain" description="MAM" evidence="11">
    <location>
        <begin position="490"/>
        <end position="648"/>
    </location>
</feature>
<evidence type="ECO:0000256" key="4">
    <source>
        <dbReference type="ARBA" id="ARBA00022825"/>
    </source>
</evidence>
<proteinExistence type="predicted"/>
<dbReference type="PANTHER" id="PTHR23282">
    <property type="entry name" value="APICAL ENDOSOMAL GLYCOPROTEIN PRECURSOR"/>
    <property type="match status" value="1"/>
</dbReference>
<dbReference type="InterPro" id="IPR013320">
    <property type="entry name" value="ConA-like_dom_sf"/>
</dbReference>
<feature type="domain" description="SRCR" evidence="12">
    <location>
        <begin position="343"/>
        <end position="445"/>
    </location>
</feature>
<dbReference type="GO" id="GO:0008236">
    <property type="term" value="F:serine-type peptidase activity"/>
    <property type="evidence" value="ECO:0007669"/>
    <property type="project" value="UniProtKB-KW"/>
</dbReference>
<dbReference type="CDD" id="cd00112">
    <property type="entry name" value="LDLa"/>
    <property type="match status" value="1"/>
</dbReference>
<feature type="chain" id="PRO_5039955224" evidence="10">
    <location>
        <begin position="21"/>
        <end position="900"/>
    </location>
</feature>
<dbReference type="InterPro" id="IPR001190">
    <property type="entry name" value="SRCR"/>
</dbReference>
<dbReference type="PROSITE" id="PS01209">
    <property type="entry name" value="LDLRA_1"/>
    <property type="match status" value="1"/>
</dbReference>
<evidence type="ECO:0000256" key="9">
    <source>
        <dbReference type="SAM" id="Phobius"/>
    </source>
</evidence>
<keyword evidence="9" id="KW-0472">Membrane</keyword>
<feature type="transmembrane region" description="Helical" evidence="9">
    <location>
        <begin position="672"/>
        <end position="696"/>
    </location>
</feature>
<protein>
    <submittedName>
        <fullName evidence="14">MAM and LDL-receptor class A domain-containing protein 1-like</fullName>
    </submittedName>
</protein>
<dbReference type="PROSITE" id="PS50060">
    <property type="entry name" value="MAM_2"/>
    <property type="match status" value="2"/>
</dbReference>
<dbReference type="SMART" id="SM00137">
    <property type="entry name" value="MAM"/>
    <property type="match status" value="2"/>
</dbReference>
<evidence type="ECO:0000259" key="12">
    <source>
        <dbReference type="PROSITE" id="PS50287"/>
    </source>
</evidence>
<evidence type="ECO:0000256" key="1">
    <source>
        <dbReference type="ARBA" id="ARBA00022670"/>
    </source>
</evidence>
<dbReference type="CDD" id="cd06263">
    <property type="entry name" value="MAM"/>
    <property type="match status" value="2"/>
</dbReference>
<dbReference type="PROSITE" id="PS50287">
    <property type="entry name" value="SRCR_2"/>
    <property type="match status" value="1"/>
</dbReference>
<keyword evidence="1" id="KW-0645">Protease</keyword>
<evidence type="ECO:0000256" key="6">
    <source>
        <dbReference type="PROSITE-ProRule" id="PRU00124"/>
    </source>
</evidence>
<dbReference type="GeneID" id="118424893"/>
<dbReference type="InterPro" id="IPR057774">
    <property type="entry name" value="D8C_UMOD/GP2/OIT3-like"/>
</dbReference>
<name>A0A9J7LUZ0_BRAFL</name>
<evidence type="ECO:0000256" key="7">
    <source>
        <dbReference type="PROSITE-ProRule" id="PRU00196"/>
    </source>
</evidence>
<dbReference type="OrthoDB" id="412155at2759"/>
<feature type="region of interest" description="Disordered" evidence="8">
    <location>
        <begin position="512"/>
        <end position="533"/>
    </location>
</feature>
<dbReference type="InterPro" id="IPR023415">
    <property type="entry name" value="LDLR_class-A_CS"/>
</dbReference>
<dbReference type="SMART" id="SM00202">
    <property type="entry name" value="SR"/>
    <property type="match status" value="1"/>
</dbReference>
<feature type="domain" description="MAM" evidence="11">
    <location>
        <begin position="174"/>
        <end position="337"/>
    </location>
</feature>
<dbReference type="SUPFAM" id="SSF57424">
    <property type="entry name" value="LDL receptor-like module"/>
    <property type="match status" value="1"/>
</dbReference>
<dbReference type="SUPFAM" id="SSF49899">
    <property type="entry name" value="Concanavalin A-like lectins/glucanases"/>
    <property type="match status" value="2"/>
</dbReference>
<feature type="disulfide bond" evidence="6">
    <location>
        <begin position="458"/>
        <end position="476"/>
    </location>
</feature>
<keyword evidence="9" id="KW-0812">Transmembrane</keyword>
<dbReference type="InterPro" id="IPR000998">
    <property type="entry name" value="MAM_dom"/>
</dbReference>
<accession>A0A9J7LUZ0</accession>
<dbReference type="PROSITE" id="PS00420">
    <property type="entry name" value="SRCR_1"/>
    <property type="match status" value="1"/>
</dbReference>
<gene>
    <name evidence="14" type="primary">LOC118424893</name>
</gene>
<keyword evidence="5 6" id="KW-1015">Disulfide bond</keyword>
<dbReference type="InterPro" id="IPR002172">
    <property type="entry name" value="LDrepeatLR_classA_rpt"/>
</dbReference>
<dbReference type="InterPro" id="IPR051560">
    <property type="entry name" value="MAM_domain-containing"/>
</dbReference>
<dbReference type="Gene3D" id="4.10.400.10">
    <property type="entry name" value="Low-density Lipoprotein Receptor"/>
    <property type="match status" value="1"/>
</dbReference>
<reference evidence="13" key="1">
    <citation type="journal article" date="2020" name="Nat. Ecol. Evol.">
        <title>Deeply conserved synteny resolves early events in vertebrate evolution.</title>
        <authorList>
            <person name="Simakov O."/>
            <person name="Marletaz F."/>
            <person name="Yue J.X."/>
            <person name="O'Connell B."/>
            <person name="Jenkins J."/>
            <person name="Brandt A."/>
            <person name="Calef R."/>
            <person name="Tung C.H."/>
            <person name="Huang T.K."/>
            <person name="Schmutz J."/>
            <person name="Satoh N."/>
            <person name="Yu J.K."/>
            <person name="Putnam N.H."/>
            <person name="Green R.E."/>
            <person name="Rokhsar D.S."/>
        </authorList>
    </citation>
    <scope>NUCLEOTIDE SEQUENCE [LARGE SCALE GENOMIC DNA]</scope>
    <source>
        <strain evidence="13">S238N-H82</strain>
    </source>
</reference>
<dbReference type="SUPFAM" id="SSF56487">
    <property type="entry name" value="SRCR-like"/>
    <property type="match status" value="1"/>
</dbReference>
<dbReference type="InterPro" id="IPR036055">
    <property type="entry name" value="LDL_receptor-like_sf"/>
</dbReference>
<feature type="disulfide bond" evidence="6">
    <location>
        <begin position="451"/>
        <end position="463"/>
    </location>
</feature>
<sequence>MKRFGVVRMIVLLFFSAVHATTDPCQNYGVINQARRSSAAETDDPDLDICDIYLDPGWYRFTSYTGGVIPTSCVQPYHCSTQVPVWMNGTLPQGDDIVIRTACGNLGVPSDCCTIPFDIRVKRCTEPGGAFYVYELQPTYSCPMAYCAGNLPLCPDGEVYDDFHKHCIETRPVVPCDFERHGFCEWLQERNDDLNWAKTTGEHSSGSVLPGVDHTKETAAGSYAFIQSTASNQPGDTARFISPVIVPSETDTCNINFYYQVDGSEAGMLRIYKKGYHSNRRSLVWTSPLNRVNTWTATVVSLVHANPFQVIIEGTLGSDGQSAVSLDDVSFSPGCSSDVDGAVRLVDGAMFGEGRVEIYYDHEWGTICNRSWTQTNGDVICSQLGYTSALPRSQQYPAPASTPIHLDEVSCSSANVTKISSCSHSRWGHYHPHCDHQKDVSVACTGQWHRCRDTEFTCSNTICVPPEVRCDFTNDCGDNSDEQGCGEYPGRCDFQDGLCSWVQAVSDSADWVRTDGGTTSSTEAPPTDHRTRTGGKYLLLEAPSTGRTRNAVLTLSEYYLSTAEDCKVFFHYFMTTRSGQLSLRLATRRYLDRPAGMIMTSPLGRRWVREEMVVPINTTFQVSFEGQIEPSSGVIAIDDISLTPSCVKVQVDSTRDDPKAAPQESGLPPPTIAAIAVVCFVVPLGLIVAAVSLCYLRRKNSANELREAVHELEQRSGHDNPCIEHHYDHLNIHQTGQHAQAAQANGAAVTFQNLQRFQRANGIQKQTQMPPVGASSDEKSVPEGLTVNMDSSGYAFLQKSTVCSPYTTDATYTDPALCRFLKHHVFSEFTDMFTDKGLTLSFLHSASEKDLINFGIPIAIAVAVLKKLHEQPSSENEYTSLNVGAASGQPAIKPITNVHV</sequence>
<dbReference type="Gene3D" id="3.10.250.10">
    <property type="entry name" value="SRCR-like domain"/>
    <property type="match status" value="1"/>
</dbReference>
<dbReference type="RefSeq" id="XP_035689593.1">
    <property type="nucleotide sequence ID" value="XM_035833700.1"/>
</dbReference>
<evidence type="ECO:0000313" key="14">
    <source>
        <dbReference type="RefSeq" id="XP_035689593.1"/>
    </source>
</evidence>
<feature type="disulfide bond" evidence="6">
    <location>
        <begin position="470"/>
        <end position="485"/>
    </location>
</feature>
<evidence type="ECO:0000256" key="2">
    <source>
        <dbReference type="ARBA" id="ARBA00022729"/>
    </source>
</evidence>
<evidence type="ECO:0000256" key="10">
    <source>
        <dbReference type="SAM" id="SignalP"/>
    </source>
</evidence>